<evidence type="ECO:0000313" key="12">
    <source>
        <dbReference type="Proteomes" id="UP001562065"/>
    </source>
</evidence>
<feature type="transmembrane region" description="Helical" evidence="10">
    <location>
        <begin position="355"/>
        <end position="380"/>
    </location>
</feature>
<dbReference type="EMBL" id="JBGCUO010000001">
    <property type="protein sequence ID" value="MEY1662241.1"/>
    <property type="molecule type" value="Genomic_DNA"/>
</dbReference>
<evidence type="ECO:0000256" key="3">
    <source>
        <dbReference type="ARBA" id="ARBA00022449"/>
    </source>
</evidence>
<feature type="transmembrane region" description="Helical" evidence="10">
    <location>
        <begin position="392"/>
        <end position="410"/>
    </location>
</feature>
<keyword evidence="6 10" id="KW-1133">Transmembrane helix</keyword>
<comment type="subcellular location">
    <subcellularLocation>
        <location evidence="1">Cell inner membrane</location>
        <topology evidence="1">Multi-pass membrane protein</topology>
    </subcellularLocation>
</comment>
<dbReference type="InterPro" id="IPR002528">
    <property type="entry name" value="MATE_fam"/>
</dbReference>
<comment type="caution">
    <text evidence="11">The sequence shown here is derived from an EMBL/GenBank/DDBJ whole genome shotgun (WGS) entry which is preliminary data.</text>
</comment>
<keyword evidence="2" id="KW-0813">Transport</keyword>
<feature type="transmembrane region" description="Helical" evidence="10">
    <location>
        <begin position="133"/>
        <end position="150"/>
    </location>
</feature>
<keyword evidence="5 10" id="KW-0812">Transmembrane</keyword>
<evidence type="ECO:0000256" key="4">
    <source>
        <dbReference type="ARBA" id="ARBA00022475"/>
    </source>
</evidence>
<dbReference type="Pfam" id="PF01554">
    <property type="entry name" value="MatE"/>
    <property type="match status" value="2"/>
</dbReference>
<evidence type="ECO:0000313" key="11">
    <source>
        <dbReference type="EMBL" id="MEY1662241.1"/>
    </source>
</evidence>
<evidence type="ECO:0000256" key="8">
    <source>
        <dbReference type="ARBA" id="ARBA00023136"/>
    </source>
</evidence>
<keyword evidence="8 10" id="KW-0472">Membrane</keyword>
<feature type="transmembrane region" description="Helical" evidence="10">
    <location>
        <begin position="57"/>
        <end position="76"/>
    </location>
</feature>
<keyword evidence="4" id="KW-1003">Cell membrane</keyword>
<protein>
    <recommendedName>
        <fullName evidence="9">Multidrug-efflux transporter</fullName>
    </recommendedName>
</protein>
<evidence type="ECO:0000256" key="1">
    <source>
        <dbReference type="ARBA" id="ARBA00004429"/>
    </source>
</evidence>
<sequence>MTETVNSPRREMLSQLSLALPILGGQLAQTGNGVVDTMMAGRVSEHDLAAVAMGASFWVPFYLFMTGVLMSATPLISRHLGRGSWERVNPLAQQSLWLALLLGCVGAVLLRQLEPVVVAMDVEPALRPLVQGYLEGLSWGIPGAALFLSMRSYTEAMAHTRPVLIISILGLLINIPINYILIYGKFGMPAMGGVGCGWASGITFWLMALMMFGYIRLHRAYARARLSLRQPQLSPALLGRMLKLGLPIGLAIFFESSIFAVIALLIGHLGAVVVAGHQVALNVSSLLFIVPLSLGIAVTVRVSHARGRGDGSGINLAVRTGYLLAIGSGCLTASLLLLTRGLIPPLYTDNPEVRQLATGLLLFAGLYQISDALQIIAAGALRGFEDTARPMLYTLFSYWGIGLPTGIVLAQTDWLGTPMGPAGFWIGLLVGLTCSAVLLGIRLHRRRQQELVLLATGNA</sequence>
<feature type="transmembrane region" description="Helical" evidence="10">
    <location>
        <begin position="162"/>
        <end position="184"/>
    </location>
</feature>
<evidence type="ECO:0000256" key="5">
    <source>
        <dbReference type="ARBA" id="ARBA00022692"/>
    </source>
</evidence>
<evidence type="ECO:0000256" key="9">
    <source>
        <dbReference type="ARBA" id="ARBA00031636"/>
    </source>
</evidence>
<keyword evidence="12" id="KW-1185">Reference proteome</keyword>
<feature type="transmembrane region" description="Helical" evidence="10">
    <location>
        <begin position="422"/>
        <end position="441"/>
    </location>
</feature>
<name>A0ABV4AHB8_9GAMM</name>
<dbReference type="CDD" id="cd13131">
    <property type="entry name" value="MATE_NorM_like"/>
    <property type="match status" value="1"/>
</dbReference>
<organism evidence="11 12">
    <name type="scientific">Isoalcanivorax beigongshangi</name>
    <dbReference type="NCBI Taxonomy" id="3238810"/>
    <lineage>
        <taxon>Bacteria</taxon>
        <taxon>Pseudomonadati</taxon>
        <taxon>Pseudomonadota</taxon>
        <taxon>Gammaproteobacteria</taxon>
        <taxon>Oceanospirillales</taxon>
        <taxon>Alcanivoracaceae</taxon>
        <taxon>Isoalcanivorax</taxon>
    </lineage>
</organism>
<dbReference type="Proteomes" id="UP001562065">
    <property type="component" value="Unassembled WGS sequence"/>
</dbReference>
<keyword evidence="7" id="KW-0406">Ion transport</keyword>
<evidence type="ECO:0000256" key="2">
    <source>
        <dbReference type="ARBA" id="ARBA00022448"/>
    </source>
</evidence>
<feature type="transmembrane region" description="Helical" evidence="10">
    <location>
        <begin position="279"/>
        <end position="300"/>
    </location>
</feature>
<feature type="transmembrane region" description="Helical" evidence="10">
    <location>
        <begin position="321"/>
        <end position="343"/>
    </location>
</feature>
<evidence type="ECO:0000256" key="10">
    <source>
        <dbReference type="SAM" id="Phobius"/>
    </source>
</evidence>
<feature type="transmembrane region" description="Helical" evidence="10">
    <location>
        <begin position="96"/>
        <end position="113"/>
    </location>
</feature>
<reference evidence="11 12" key="1">
    <citation type="submission" date="2024-07" db="EMBL/GenBank/DDBJ databases">
        <authorList>
            <person name="Ren Q."/>
        </authorList>
    </citation>
    <scope>NUCLEOTIDE SEQUENCE [LARGE SCALE GENOMIC DNA]</scope>
    <source>
        <strain evidence="11 12">REN37</strain>
    </source>
</reference>
<evidence type="ECO:0000256" key="7">
    <source>
        <dbReference type="ARBA" id="ARBA00023065"/>
    </source>
</evidence>
<dbReference type="PANTHER" id="PTHR43298:SF2">
    <property type="entry name" value="FMN_FAD EXPORTER YEEO-RELATED"/>
    <property type="match status" value="1"/>
</dbReference>
<feature type="transmembrane region" description="Helical" evidence="10">
    <location>
        <begin position="244"/>
        <end position="267"/>
    </location>
</feature>
<dbReference type="InterPro" id="IPR048279">
    <property type="entry name" value="MdtK-like"/>
</dbReference>
<keyword evidence="3" id="KW-0050">Antiport</keyword>
<evidence type="ECO:0000256" key="6">
    <source>
        <dbReference type="ARBA" id="ARBA00022989"/>
    </source>
</evidence>
<feature type="transmembrane region" description="Helical" evidence="10">
    <location>
        <begin position="190"/>
        <end position="215"/>
    </location>
</feature>
<accession>A0ABV4AHB8</accession>
<gene>
    <name evidence="11" type="ORF">AB5I84_08785</name>
</gene>
<dbReference type="PANTHER" id="PTHR43298">
    <property type="entry name" value="MULTIDRUG RESISTANCE PROTEIN NORM-RELATED"/>
    <property type="match status" value="1"/>
</dbReference>
<proteinExistence type="predicted"/>
<dbReference type="NCBIfam" id="TIGR00797">
    <property type="entry name" value="matE"/>
    <property type="match status" value="1"/>
</dbReference>
<dbReference type="InterPro" id="IPR050222">
    <property type="entry name" value="MATE_MdtK"/>
</dbReference>
<dbReference type="PIRSF" id="PIRSF006603">
    <property type="entry name" value="DinF"/>
    <property type="match status" value="1"/>
</dbReference>
<dbReference type="RefSeq" id="WP_369455479.1">
    <property type="nucleotide sequence ID" value="NZ_JBGCUO010000001.1"/>
</dbReference>